<accession>A0AAE1B0P1</accession>
<evidence type="ECO:0000313" key="2">
    <source>
        <dbReference type="Proteomes" id="UP001283361"/>
    </source>
</evidence>
<protein>
    <submittedName>
        <fullName evidence="1">Uncharacterized protein</fullName>
    </submittedName>
</protein>
<reference evidence="1" key="1">
    <citation type="journal article" date="2023" name="G3 (Bethesda)">
        <title>A reference genome for the long-term kleptoplast-retaining sea slug Elysia crispata morphotype clarki.</title>
        <authorList>
            <person name="Eastman K.E."/>
            <person name="Pendleton A.L."/>
            <person name="Shaikh M.A."/>
            <person name="Suttiyut T."/>
            <person name="Ogas R."/>
            <person name="Tomko P."/>
            <person name="Gavelis G."/>
            <person name="Widhalm J.R."/>
            <person name="Wisecaver J.H."/>
        </authorList>
    </citation>
    <scope>NUCLEOTIDE SEQUENCE</scope>
    <source>
        <strain evidence="1">ECLA1</strain>
    </source>
</reference>
<keyword evidence="2" id="KW-1185">Reference proteome</keyword>
<dbReference type="EMBL" id="JAWDGP010000889">
    <property type="protein sequence ID" value="KAK3796332.1"/>
    <property type="molecule type" value="Genomic_DNA"/>
</dbReference>
<name>A0AAE1B0P1_9GAST</name>
<proteinExistence type="predicted"/>
<dbReference type="Proteomes" id="UP001283361">
    <property type="component" value="Unassembled WGS sequence"/>
</dbReference>
<dbReference type="AlphaFoldDB" id="A0AAE1B0P1"/>
<evidence type="ECO:0000313" key="1">
    <source>
        <dbReference type="EMBL" id="KAK3796332.1"/>
    </source>
</evidence>
<comment type="caution">
    <text evidence="1">The sequence shown here is derived from an EMBL/GenBank/DDBJ whole genome shotgun (WGS) entry which is preliminary data.</text>
</comment>
<sequence length="81" mass="9057">MGRHESALFLRMALIEEPFQRAVTHLVGPLPVTKDGLGYILTRIKSMLRKVTDNSPTDSNRNVSAALFLYRQQIHASSGFS</sequence>
<organism evidence="1 2">
    <name type="scientific">Elysia crispata</name>
    <name type="common">lettuce slug</name>
    <dbReference type="NCBI Taxonomy" id="231223"/>
    <lineage>
        <taxon>Eukaryota</taxon>
        <taxon>Metazoa</taxon>
        <taxon>Spiralia</taxon>
        <taxon>Lophotrochozoa</taxon>
        <taxon>Mollusca</taxon>
        <taxon>Gastropoda</taxon>
        <taxon>Heterobranchia</taxon>
        <taxon>Euthyneura</taxon>
        <taxon>Panpulmonata</taxon>
        <taxon>Sacoglossa</taxon>
        <taxon>Placobranchoidea</taxon>
        <taxon>Plakobranchidae</taxon>
        <taxon>Elysia</taxon>
    </lineage>
</organism>
<gene>
    <name evidence="1" type="ORF">RRG08_047335</name>
</gene>